<dbReference type="PROSITE" id="PS00070">
    <property type="entry name" value="ALDEHYDE_DEHYDR_CYS"/>
    <property type="match status" value="1"/>
</dbReference>
<proteinExistence type="inferred from homology"/>
<evidence type="ECO:0000256" key="10">
    <source>
        <dbReference type="ARBA" id="ARBA00048821"/>
    </source>
</evidence>
<dbReference type="InterPro" id="IPR016160">
    <property type="entry name" value="Ald_DH_CS_CYS"/>
</dbReference>
<accession>A0A7R8ZKZ0</accession>
<comment type="function">
    <text evidence="6">Probable malonate and methylmalonate semialdehyde dehydrogenase involved in the catabolism of valine, thymine, and compounds catabolized by way of beta-alanine, including uracil and cytidine.</text>
</comment>
<dbReference type="InterPro" id="IPR016163">
    <property type="entry name" value="Ald_DH_C"/>
</dbReference>
<dbReference type="InterPro" id="IPR016162">
    <property type="entry name" value="Ald_DH_N"/>
</dbReference>
<gene>
    <name evidence="11" type="ORF">CTOB1V02_LOCUS6398</name>
</gene>
<dbReference type="GO" id="GO:0004491">
    <property type="term" value="F:methylmalonate-semialdehyde dehydrogenase (acylating, NAD) activity"/>
    <property type="evidence" value="ECO:0007669"/>
    <property type="project" value="UniProtKB-EC"/>
</dbReference>
<evidence type="ECO:0000256" key="3">
    <source>
        <dbReference type="ARBA" id="ARBA00013048"/>
    </source>
</evidence>
<dbReference type="EC" id="1.2.1.27" evidence="3"/>
<dbReference type="EMBL" id="OB661571">
    <property type="protein sequence ID" value="CAD7228517.1"/>
    <property type="molecule type" value="Genomic_DNA"/>
</dbReference>
<evidence type="ECO:0000313" key="11">
    <source>
        <dbReference type="EMBL" id="CAD7228517.1"/>
    </source>
</evidence>
<keyword evidence="4" id="KW-0560">Oxidoreductase</keyword>
<evidence type="ECO:0000256" key="7">
    <source>
        <dbReference type="ARBA" id="ARBA00039517"/>
    </source>
</evidence>
<dbReference type="Gene3D" id="3.40.309.10">
    <property type="entry name" value="Aldehyde Dehydrogenase, Chain A, domain 2"/>
    <property type="match status" value="1"/>
</dbReference>
<organism evidence="11">
    <name type="scientific">Cyprideis torosa</name>
    <dbReference type="NCBI Taxonomy" id="163714"/>
    <lineage>
        <taxon>Eukaryota</taxon>
        <taxon>Metazoa</taxon>
        <taxon>Ecdysozoa</taxon>
        <taxon>Arthropoda</taxon>
        <taxon>Crustacea</taxon>
        <taxon>Oligostraca</taxon>
        <taxon>Ostracoda</taxon>
        <taxon>Podocopa</taxon>
        <taxon>Podocopida</taxon>
        <taxon>Cytherocopina</taxon>
        <taxon>Cytheroidea</taxon>
        <taxon>Cytherideidae</taxon>
        <taxon>Cyprideis</taxon>
    </lineage>
</organism>
<dbReference type="FunFam" id="3.40.309.10:FF:000002">
    <property type="entry name" value="Methylmalonate-semialdehyde dehydrogenase (Acylating)"/>
    <property type="match status" value="1"/>
</dbReference>
<dbReference type="InterPro" id="IPR016161">
    <property type="entry name" value="Ald_DH/histidinol_DH"/>
</dbReference>
<dbReference type="PANTHER" id="PTHR43866:SF3">
    <property type="entry name" value="METHYLMALONATE-SEMIALDEHYDE DEHYDROGENASE [ACYLATING], MITOCHONDRIAL"/>
    <property type="match status" value="1"/>
</dbReference>
<dbReference type="SUPFAM" id="SSF53720">
    <property type="entry name" value="ALDH-like"/>
    <property type="match status" value="1"/>
</dbReference>
<dbReference type="OrthoDB" id="310895at2759"/>
<evidence type="ECO:0000256" key="1">
    <source>
        <dbReference type="ARBA" id="ARBA00009986"/>
    </source>
</evidence>
<dbReference type="Pfam" id="PF00171">
    <property type="entry name" value="Aldedh"/>
    <property type="match status" value="1"/>
</dbReference>
<dbReference type="GO" id="GO:0006574">
    <property type="term" value="P:L-valine catabolic process"/>
    <property type="evidence" value="ECO:0007669"/>
    <property type="project" value="TreeGrafter"/>
</dbReference>
<evidence type="ECO:0000256" key="2">
    <source>
        <dbReference type="ARBA" id="ARBA00011881"/>
    </source>
</evidence>
<name>A0A7R8ZKZ0_9CRUS</name>
<keyword evidence="5" id="KW-0520">NAD</keyword>
<evidence type="ECO:0000256" key="5">
    <source>
        <dbReference type="ARBA" id="ARBA00023027"/>
    </source>
</evidence>
<evidence type="ECO:0000256" key="8">
    <source>
        <dbReference type="ARBA" id="ARBA00042419"/>
    </source>
</evidence>
<evidence type="ECO:0000256" key="6">
    <source>
        <dbReference type="ARBA" id="ARBA00037458"/>
    </source>
</evidence>
<dbReference type="GO" id="GO:0005739">
    <property type="term" value="C:mitochondrion"/>
    <property type="evidence" value="ECO:0007669"/>
    <property type="project" value="TreeGrafter"/>
</dbReference>
<protein>
    <recommendedName>
        <fullName evidence="7">Probable methylmalonate-semialdehyde/malonate-semialdehyde dehydrogenase [acylating], mitochondrial</fullName>
        <ecNumber evidence="3">1.2.1.27</ecNumber>
    </recommendedName>
    <alternativeName>
        <fullName evidence="8">Malonate-semialdehyde dehydrogenase [acylating]</fullName>
    </alternativeName>
</protein>
<evidence type="ECO:0000256" key="9">
    <source>
        <dbReference type="ARBA" id="ARBA00047644"/>
    </source>
</evidence>
<dbReference type="FunFam" id="3.40.605.10:FF:000003">
    <property type="entry name" value="Methylmalonate-semialdehyde dehydrogenase [acylating]"/>
    <property type="match status" value="1"/>
</dbReference>
<dbReference type="PANTHER" id="PTHR43866">
    <property type="entry name" value="MALONATE-SEMIALDEHYDE DEHYDROGENASE"/>
    <property type="match status" value="1"/>
</dbReference>
<comment type="catalytic activity">
    <reaction evidence="9">
        <text>2-methyl-3-oxopropanoate + NAD(+) + CoA + H2O = propanoyl-CoA + hydrogencarbonate + NADH + H(+)</text>
        <dbReference type="Rhea" id="RHEA:20804"/>
        <dbReference type="ChEBI" id="CHEBI:15377"/>
        <dbReference type="ChEBI" id="CHEBI:15378"/>
        <dbReference type="ChEBI" id="CHEBI:17544"/>
        <dbReference type="ChEBI" id="CHEBI:57287"/>
        <dbReference type="ChEBI" id="CHEBI:57392"/>
        <dbReference type="ChEBI" id="CHEBI:57540"/>
        <dbReference type="ChEBI" id="CHEBI:57700"/>
        <dbReference type="ChEBI" id="CHEBI:57945"/>
        <dbReference type="EC" id="1.2.1.27"/>
    </reaction>
    <physiologicalReaction direction="left-to-right" evidence="9">
        <dbReference type="Rhea" id="RHEA:20805"/>
    </physiologicalReaction>
</comment>
<evidence type="ECO:0000256" key="4">
    <source>
        <dbReference type="ARBA" id="ARBA00023002"/>
    </source>
</evidence>
<dbReference type="InterPro" id="IPR010061">
    <property type="entry name" value="MeMal-semiAld_DH"/>
</dbReference>
<comment type="subunit">
    <text evidence="2">Homotetramer.</text>
</comment>
<dbReference type="CDD" id="cd07085">
    <property type="entry name" value="ALDH_F6_MMSDH"/>
    <property type="match status" value="1"/>
</dbReference>
<dbReference type="InterPro" id="IPR015590">
    <property type="entry name" value="Aldehyde_DH_dom"/>
</dbReference>
<reference evidence="11" key="1">
    <citation type="submission" date="2020-11" db="EMBL/GenBank/DDBJ databases">
        <authorList>
            <person name="Tran Van P."/>
        </authorList>
    </citation>
    <scope>NUCLEOTIDE SEQUENCE</scope>
</reference>
<dbReference type="AlphaFoldDB" id="A0A7R8ZKZ0"/>
<sequence>MVLPLQILARRSFPGPFVLSARTVTTTKNWINGNAVESSTKEWIDLKNPATNEVITQVPKSTQEEMQAAVKAAEDAFQDWSQSSLLARQQIMFKFQNLIRDNIKELAACVTEEQGKTLADAEGDVIRGLQVVEHCCSITSLQMGESLPSISRDMDTYSFRVPLGVCAGITPFNFPAMLPLWMFPTATICGNTYVIKPSERDPGACMMLVDLYKQAGCPDGVVNVIHGQHEAVNFICDHPSIQAISFVGGDKAGRIQAISFVGGDKAGRYIYERGSKNGKRVQANLGAKNHGVVMPDANEAAIAQLTGAAFGAAGQRCMALSTAVFVGDAKKRIPELVEAAQRLKVNAGCEPDADLGPVISHEAKKRICHLVESGVKEGAELALDGRKITVPNYEKGNFIGPTILTKVRPDMECYKEEIKPGQN</sequence>
<comment type="similarity">
    <text evidence="1">Belongs to the aldehyde dehydrogenase family.</text>
</comment>
<comment type="catalytic activity">
    <reaction evidence="10">
        <text>3-oxopropanoate + NAD(+) + CoA + H2O = hydrogencarbonate + acetyl-CoA + NADH + H(+)</text>
        <dbReference type="Rhea" id="RHEA:76615"/>
        <dbReference type="ChEBI" id="CHEBI:15377"/>
        <dbReference type="ChEBI" id="CHEBI:15378"/>
        <dbReference type="ChEBI" id="CHEBI:17544"/>
        <dbReference type="ChEBI" id="CHEBI:33190"/>
        <dbReference type="ChEBI" id="CHEBI:57287"/>
        <dbReference type="ChEBI" id="CHEBI:57288"/>
        <dbReference type="ChEBI" id="CHEBI:57540"/>
        <dbReference type="ChEBI" id="CHEBI:57945"/>
        <dbReference type="EC" id="1.2.1.27"/>
    </reaction>
    <physiologicalReaction direction="left-to-right" evidence="10">
        <dbReference type="Rhea" id="RHEA:76616"/>
    </physiologicalReaction>
</comment>
<dbReference type="GO" id="GO:0006210">
    <property type="term" value="P:thymine catabolic process"/>
    <property type="evidence" value="ECO:0007669"/>
    <property type="project" value="TreeGrafter"/>
</dbReference>
<dbReference type="Gene3D" id="3.40.605.10">
    <property type="entry name" value="Aldehyde Dehydrogenase, Chain A, domain 1"/>
    <property type="match status" value="2"/>
</dbReference>